<dbReference type="PANTHER" id="PTHR12308:SF20">
    <property type="entry name" value="ANOCTAMIN-2"/>
    <property type="match status" value="1"/>
</dbReference>
<organism evidence="8 9">
    <name type="scientific">Characodon lateralis</name>
    <dbReference type="NCBI Taxonomy" id="208331"/>
    <lineage>
        <taxon>Eukaryota</taxon>
        <taxon>Metazoa</taxon>
        <taxon>Chordata</taxon>
        <taxon>Craniata</taxon>
        <taxon>Vertebrata</taxon>
        <taxon>Euteleostomi</taxon>
        <taxon>Actinopterygii</taxon>
        <taxon>Neopterygii</taxon>
        <taxon>Teleostei</taxon>
        <taxon>Neoteleostei</taxon>
        <taxon>Acanthomorphata</taxon>
        <taxon>Ovalentaria</taxon>
        <taxon>Atherinomorphae</taxon>
        <taxon>Cyprinodontiformes</taxon>
        <taxon>Goodeidae</taxon>
        <taxon>Characodon</taxon>
    </lineage>
</organism>
<evidence type="ECO:0000256" key="5">
    <source>
        <dbReference type="ARBA" id="ARBA00023136"/>
    </source>
</evidence>
<comment type="caution">
    <text evidence="8">The sequence shown here is derived from an EMBL/GenBank/DDBJ whole genome shotgun (WGS) entry which is preliminary data.</text>
</comment>
<evidence type="ECO:0000256" key="6">
    <source>
        <dbReference type="RuleBase" id="RU280814"/>
    </source>
</evidence>
<dbReference type="PANTHER" id="PTHR12308">
    <property type="entry name" value="ANOCTAMIN"/>
    <property type="match status" value="1"/>
</dbReference>
<dbReference type="Proteomes" id="UP001352852">
    <property type="component" value="Unassembled WGS sequence"/>
</dbReference>
<feature type="domain" description="Anoctamin transmembrane" evidence="7">
    <location>
        <begin position="7"/>
        <end position="95"/>
    </location>
</feature>
<comment type="caution">
    <text evidence="6">Lacks conserved residue(s) required for the propagation of feature annotation.</text>
</comment>
<evidence type="ECO:0000313" key="8">
    <source>
        <dbReference type="EMBL" id="MED6295548.1"/>
    </source>
</evidence>
<feature type="transmembrane region" description="Helical" evidence="6">
    <location>
        <begin position="15"/>
        <end position="41"/>
    </location>
</feature>
<reference evidence="8 9" key="1">
    <citation type="submission" date="2021-06" db="EMBL/GenBank/DDBJ databases">
        <authorList>
            <person name="Palmer J.M."/>
        </authorList>
    </citation>
    <scope>NUCLEOTIDE SEQUENCE [LARGE SCALE GENOMIC DNA]</scope>
    <source>
        <strain evidence="8 9">CL_MEX2019</strain>
        <tissue evidence="8">Muscle</tissue>
    </source>
</reference>
<keyword evidence="4 6" id="KW-1133">Transmembrane helix</keyword>
<dbReference type="EMBL" id="JAHUTJ010080124">
    <property type="protein sequence ID" value="MED6295548.1"/>
    <property type="molecule type" value="Genomic_DNA"/>
</dbReference>
<evidence type="ECO:0000256" key="2">
    <source>
        <dbReference type="ARBA" id="ARBA00009671"/>
    </source>
</evidence>
<feature type="non-terminal residue" evidence="8">
    <location>
        <position position="1"/>
    </location>
</feature>
<sequence length="125" mass="14046">TVIEKLTWKDRLSGYFMNISSILFMFGLTFSAVFGVIIYRITISALMAMSPDPEIKSNVRVTVTATAVIINLVVILILDEIYGAVALWLTELGMKRPAGHSILWLKEPKTIFAVVNFQLYRAFNS</sequence>
<evidence type="ECO:0000256" key="1">
    <source>
        <dbReference type="ARBA" id="ARBA00004141"/>
    </source>
</evidence>
<proteinExistence type="inferred from homology"/>
<gene>
    <name evidence="8" type="ORF">CHARACLAT_032960</name>
</gene>
<evidence type="ECO:0000259" key="7">
    <source>
        <dbReference type="Pfam" id="PF04547"/>
    </source>
</evidence>
<evidence type="ECO:0000313" key="9">
    <source>
        <dbReference type="Proteomes" id="UP001352852"/>
    </source>
</evidence>
<evidence type="ECO:0000256" key="4">
    <source>
        <dbReference type="ARBA" id="ARBA00022989"/>
    </source>
</evidence>
<name>A0ABU7F800_9TELE</name>
<dbReference type="Pfam" id="PF04547">
    <property type="entry name" value="Anoctamin"/>
    <property type="match status" value="1"/>
</dbReference>
<comment type="subcellular location">
    <subcellularLocation>
        <location evidence="1 6">Membrane</location>
        <topology evidence="1 6">Multi-pass membrane protein</topology>
    </subcellularLocation>
</comment>
<dbReference type="InterPro" id="IPR049452">
    <property type="entry name" value="Anoctamin_TM"/>
</dbReference>
<keyword evidence="3 6" id="KW-0812">Transmembrane</keyword>
<dbReference type="InterPro" id="IPR007632">
    <property type="entry name" value="Anoctamin"/>
</dbReference>
<protein>
    <recommendedName>
        <fullName evidence="6">Anoctamin</fullName>
    </recommendedName>
</protein>
<feature type="transmembrane region" description="Helical" evidence="6">
    <location>
        <begin position="61"/>
        <end position="89"/>
    </location>
</feature>
<comment type="similarity">
    <text evidence="2 6">Belongs to the anoctamin family.</text>
</comment>
<accession>A0ABU7F800</accession>
<evidence type="ECO:0000256" key="3">
    <source>
        <dbReference type="ARBA" id="ARBA00022692"/>
    </source>
</evidence>
<keyword evidence="9" id="KW-1185">Reference proteome</keyword>
<keyword evidence="5 6" id="KW-0472">Membrane</keyword>